<protein>
    <submittedName>
        <fullName evidence="1">Uncharacterized protein</fullName>
    </submittedName>
</protein>
<reference evidence="1 2" key="1">
    <citation type="submission" date="2019-06" db="EMBL/GenBank/DDBJ databases">
        <title>WGS assembly of Gossypium darwinii.</title>
        <authorList>
            <person name="Chen Z.J."/>
            <person name="Sreedasyam A."/>
            <person name="Ando A."/>
            <person name="Song Q."/>
            <person name="De L."/>
            <person name="Hulse-Kemp A."/>
            <person name="Ding M."/>
            <person name="Ye W."/>
            <person name="Kirkbride R."/>
            <person name="Jenkins J."/>
            <person name="Plott C."/>
            <person name="Lovell J."/>
            <person name="Lin Y.-M."/>
            <person name="Vaughn R."/>
            <person name="Liu B."/>
            <person name="Li W."/>
            <person name="Simpson S."/>
            <person name="Scheffler B."/>
            <person name="Saski C."/>
            <person name="Grover C."/>
            <person name="Hu G."/>
            <person name="Conover J."/>
            <person name="Carlson J."/>
            <person name="Shu S."/>
            <person name="Boston L."/>
            <person name="Williams M."/>
            <person name="Peterson D."/>
            <person name="Mcgee K."/>
            <person name="Jones D."/>
            <person name="Wendel J."/>
            <person name="Stelly D."/>
            <person name="Grimwood J."/>
            <person name="Schmutz J."/>
        </authorList>
    </citation>
    <scope>NUCLEOTIDE SEQUENCE [LARGE SCALE GENOMIC DNA]</scope>
    <source>
        <strain evidence="1">1808015.09</strain>
    </source>
</reference>
<organism evidence="1 2">
    <name type="scientific">Gossypium darwinii</name>
    <name type="common">Darwin's cotton</name>
    <name type="synonym">Gossypium barbadense var. darwinii</name>
    <dbReference type="NCBI Taxonomy" id="34276"/>
    <lineage>
        <taxon>Eukaryota</taxon>
        <taxon>Viridiplantae</taxon>
        <taxon>Streptophyta</taxon>
        <taxon>Embryophyta</taxon>
        <taxon>Tracheophyta</taxon>
        <taxon>Spermatophyta</taxon>
        <taxon>Magnoliopsida</taxon>
        <taxon>eudicotyledons</taxon>
        <taxon>Gunneridae</taxon>
        <taxon>Pentapetalae</taxon>
        <taxon>rosids</taxon>
        <taxon>malvids</taxon>
        <taxon>Malvales</taxon>
        <taxon>Malvaceae</taxon>
        <taxon>Malvoideae</taxon>
        <taxon>Gossypium</taxon>
    </lineage>
</organism>
<dbReference type="EMBL" id="CM017701">
    <property type="protein sequence ID" value="TYG82889.1"/>
    <property type="molecule type" value="Genomic_DNA"/>
</dbReference>
<keyword evidence="2" id="KW-1185">Reference proteome</keyword>
<evidence type="ECO:0000313" key="2">
    <source>
        <dbReference type="Proteomes" id="UP000323506"/>
    </source>
</evidence>
<proteinExistence type="predicted"/>
<evidence type="ECO:0000313" key="1">
    <source>
        <dbReference type="EMBL" id="TYG82889.1"/>
    </source>
</evidence>
<gene>
    <name evidence="1" type="ORF">ES288_D01G125700v1</name>
</gene>
<name>A0A5D2DP78_GOSDA</name>
<sequence>MGCYGLNWIEPWYRNLLSDNFQIQTNPGMKNGQS</sequence>
<dbReference type="Proteomes" id="UP000323506">
    <property type="component" value="Chromosome D01"/>
</dbReference>
<accession>A0A5D2DP78</accession>
<dbReference type="AlphaFoldDB" id="A0A5D2DP78"/>